<dbReference type="Proteomes" id="UP000824120">
    <property type="component" value="Chromosome 10"/>
</dbReference>
<gene>
    <name evidence="2" type="ORF">H5410_053304</name>
</gene>
<feature type="region of interest" description="Disordered" evidence="1">
    <location>
        <begin position="1"/>
        <end position="46"/>
    </location>
</feature>
<name>A0A9J5X5K0_SOLCO</name>
<dbReference type="OrthoDB" id="10640643at2759"/>
<sequence>MVVGAKEVSGETTVVEAPAVQSLSSPPNTDNTNNNSESNGVKDSSDSIANAKSVNLVTRVLLLFQMVSELQVPVLSSMASSQKFQSLQDDVRAVRDQLSVFVEDANKRFETMKSNQGQFQSQLSEMQETNKKLELIISSLELPVKTPSLSPLSARSTPNITLEGTLHRWEAGQTSNIESPMVRILIYNNSFICVAIGPKTVARALQQWSYNRLIYLRYYSSIVTVNVTVLESVAIGTSIVTVFCPSILQQL</sequence>
<comment type="caution">
    <text evidence="2">The sequence shown here is derived from an EMBL/GenBank/DDBJ whole genome shotgun (WGS) entry which is preliminary data.</text>
</comment>
<reference evidence="2 3" key="1">
    <citation type="submission" date="2020-09" db="EMBL/GenBank/DDBJ databases">
        <title>De no assembly of potato wild relative species, Solanum commersonii.</title>
        <authorList>
            <person name="Cho K."/>
        </authorList>
    </citation>
    <scope>NUCLEOTIDE SEQUENCE [LARGE SCALE GENOMIC DNA]</scope>
    <source>
        <strain evidence="2">LZ3.2</strain>
        <tissue evidence="2">Leaf</tissue>
    </source>
</reference>
<accession>A0A9J5X5K0</accession>
<dbReference type="AlphaFoldDB" id="A0A9J5X5K0"/>
<proteinExistence type="predicted"/>
<keyword evidence="3" id="KW-1185">Reference proteome</keyword>
<organism evidence="2 3">
    <name type="scientific">Solanum commersonii</name>
    <name type="common">Commerson's wild potato</name>
    <name type="synonym">Commerson's nightshade</name>
    <dbReference type="NCBI Taxonomy" id="4109"/>
    <lineage>
        <taxon>Eukaryota</taxon>
        <taxon>Viridiplantae</taxon>
        <taxon>Streptophyta</taxon>
        <taxon>Embryophyta</taxon>
        <taxon>Tracheophyta</taxon>
        <taxon>Spermatophyta</taxon>
        <taxon>Magnoliopsida</taxon>
        <taxon>eudicotyledons</taxon>
        <taxon>Gunneridae</taxon>
        <taxon>Pentapetalae</taxon>
        <taxon>asterids</taxon>
        <taxon>lamiids</taxon>
        <taxon>Solanales</taxon>
        <taxon>Solanaceae</taxon>
        <taxon>Solanoideae</taxon>
        <taxon>Solaneae</taxon>
        <taxon>Solanum</taxon>
    </lineage>
</organism>
<evidence type="ECO:0000313" key="2">
    <source>
        <dbReference type="EMBL" id="KAG5582677.1"/>
    </source>
</evidence>
<feature type="compositionally biased region" description="Low complexity" evidence="1">
    <location>
        <begin position="22"/>
        <end position="39"/>
    </location>
</feature>
<evidence type="ECO:0000313" key="3">
    <source>
        <dbReference type="Proteomes" id="UP000824120"/>
    </source>
</evidence>
<dbReference type="EMBL" id="JACXVP010000010">
    <property type="protein sequence ID" value="KAG5582677.1"/>
    <property type="molecule type" value="Genomic_DNA"/>
</dbReference>
<protein>
    <submittedName>
        <fullName evidence="2">Uncharacterized protein</fullName>
    </submittedName>
</protein>
<evidence type="ECO:0000256" key="1">
    <source>
        <dbReference type="SAM" id="MobiDB-lite"/>
    </source>
</evidence>